<accession>A0A2P5VRN1</accession>
<reference evidence="1 2" key="1">
    <citation type="submission" date="2015-01" db="EMBL/GenBank/DDBJ databases">
        <title>Genome of allotetraploid Gossypium barbadense reveals genomic plasticity and fiber elongation in cotton evolution.</title>
        <authorList>
            <person name="Chen X."/>
            <person name="Liu X."/>
            <person name="Zhao B."/>
            <person name="Zheng H."/>
            <person name="Hu Y."/>
            <person name="Lu G."/>
            <person name="Yang C."/>
            <person name="Chen J."/>
            <person name="Shan C."/>
            <person name="Zhang L."/>
            <person name="Zhou Y."/>
            <person name="Wang L."/>
            <person name="Guo W."/>
            <person name="Bai Y."/>
            <person name="Ruan J."/>
            <person name="Shangguan X."/>
            <person name="Mao Y."/>
            <person name="Jiang J."/>
            <person name="Zhu Y."/>
            <person name="Lei J."/>
            <person name="Kang H."/>
            <person name="Chen S."/>
            <person name="He X."/>
            <person name="Wang R."/>
            <person name="Wang Y."/>
            <person name="Chen J."/>
            <person name="Wang L."/>
            <person name="Yu S."/>
            <person name="Wang B."/>
            <person name="Wei J."/>
            <person name="Song S."/>
            <person name="Lu X."/>
            <person name="Gao Z."/>
            <person name="Gu W."/>
            <person name="Deng X."/>
            <person name="Ma D."/>
            <person name="Wang S."/>
            <person name="Liang W."/>
            <person name="Fang L."/>
            <person name="Cai C."/>
            <person name="Zhu X."/>
            <person name="Zhou B."/>
            <person name="Zhang Y."/>
            <person name="Chen Z."/>
            <person name="Xu S."/>
            <person name="Zhu R."/>
            <person name="Wang S."/>
            <person name="Zhang T."/>
            <person name="Zhao G."/>
        </authorList>
    </citation>
    <scope>NUCLEOTIDE SEQUENCE [LARGE SCALE GENOMIC DNA]</scope>
    <source>
        <strain evidence="2">cv. Xinhai21</strain>
        <tissue evidence="1">Leaf</tissue>
    </source>
</reference>
<gene>
    <name evidence="1" type="ORF">GOBAR_AA39227</name>
</gene>
<dbReference type="EMBL" id="KZ671289">
    <property type="protein sequence ID" value="PPR81488.1"/>
    <property type="molecule type" value="Genomic_DNA"/>
</dbReference>
<organism evidence="1 2">
    <name type="scientific">Gossypium barbadense</name>
    <name type="common">Sea Island cotton</name>
    <name type="synonym">Hibiscus barbadensis</name>
    <dbReference type="NCBI Taxonomy" id="3634"/>
    <lineage>
        <taxon>Eukaryota</taxon>
        <taxon>Viridiplantae</taxon>
        <taxon>Streptophyta</taxon>
        <taxon>Embryophyta</taxon>
        <taxon>Tracheophyta</taxon>
        <taxon>Spermatophyta</taxon>
        <taxon>Magnoliopsida</taxon>
        <taxon>eudicotyledons</taxon>
        <taxon>Gunneridae</taxon>
        <taxon>Pentapetalae</taxon>
        <taxon>rosids</taxon>
        <taxon>malvids</taxon>
        <taxon>Malvales</taxon>
        <taxon>Malvaceae</taxon>
        <taxon>Malvoideae</taxon>
        <taxon>Gossypium</taxon>
    </lineage>
</organism>
<evidence type="ECO:0000313" key="1">
    <source>
        <dbReference type="EMBL" id="PPR81488.1"/>
    </source>
</evidence>
<name>A0A2P5VRN1_GOSBA</name>
<dbReference type="OrthoDB" id="1002495at2759"/>
<dbReference type="AlphaFoldDB" id="A0A2P5VRN1"/>
<proteinExistence type="predicted"/>
<sequence>MGFGVAEMKVSAEASLGLSQIEQRPAVLGKQPSSLVELNVEGSMVGPYGMKASVENGVLNLDLEKGIYIGKGRGLGGKFDSSNSGKVLNRTLRGRGDKFKMYGNSRIPISEPMNSMVELIKSQVDDVDDKGVSARNGTCL</sequence>
<evidence type="ECO:0000313" key="2">
    <source>
        <dbReference type="Proteomes" id="UP000239757"/>
    </source>
</evidence>
<protein>
    <submittedName>
        <fullName evidence="1">Uncharacterized protein</fullName>
    </submittedName>
</protein>
<dbReference type="Proteomes" id="UP000239757">
    <property type="component" value="Unassembled WGS sequence"/>
</dbReference>